<sequence>MHLTKTIKSNKIHTVLLMLVALALVNSSCKKEALSPYEGPAGIYFYEDQYSPVNDSVDYSFAIKNSEIHQDTIWLPVRIMGLASSKDRIINLEVVDSLTDAVKGTHYKLLIPYSMPAGAYTTELGIVLLRASDLQDTTYRLTLRLESSSDFTAGLSGQMQYQIKINDILTKPSNWDSFLIYIFGTYSQVKYRFIIDVLGRGEFPTSGTGALGYGDLLYYASVLKNALETYNDAHPGAP</sequence>
<evidence type="ECO:0000313" key="2">
    <source>
        <dbReference type="EMBL" id="QEC70422.1"/>
    </source>
</evidence>
<keyword evidence="3" id="KW-1185">Reference proteome</keyword>
<feature type="chain" id="PRO_5022840458" evidence="1">
    <location>
        <begin position="24"/>
        <end position="238"/>
    </location>
</feature>
<dbReference type="InterPro" id="IPR032299">
    <property type="entry name" value="DUF4843"/>
</dbReference>
<accession>A0A5B8VHK6</accession>
<keyword evidence="1" id="KW-0732">Signal</keyword>
<dbReference type="AlphaFoldDB" id="A0A5B8VHK6"/>
<reference evidence="2 3" key="1">
    <citation type="journal article" date="2017" name="Int. J. Syst. Evol. Microbiol.">
        <title>Arachidicoccus ginsenosidivorans sp. nov., with ginsenoside-converting activity isolated from ginseng cultivating soil.</title>
        <authorList>
            <person name="Siddiqi M.Z."/>
            <person name="Aslam Z."/>
            <person name="Im W.T."/>
        </authorList>
    </citation>
    <scope>NUCLEOTIDE SEQUENCE [LARGE SCALE GENOMIC DNA]</scope>
    <source>
        <strain evidence="2 3">Gsoil 809</strain>
    </source>
</reference>
<dbReference type="KEGG" id="agi:FSB73_00530"/>
<evidence type="ECO:0000256" key="1">
    <source>
        <dbReference type="SAM" id="SignalP"/>
    </source>
</evidence>
<proteinExistence type="predicted"/>
<protein>
    <submittedName>
        <fullName evidence="2">DUF4843 domain-containing protein</fullName>
    </submittedName>
</protein>
<gene>
    <name evidence="2" type="ORF">FSB73_00530</name>
</gene>
<dbReference type="Pfam" id="PF16132">
    <property type="entry name" value="DUF4843"/>
    <property type="match status" value="1"/>
</dbReference>
<dbReference type="RefSeq" id="WP_146779686.1">
    <property type="nucleotide sequence ID" value="NZ_CP042434.1"/>
</dbReference>
<evidence type="ECO:0000313" key="3">
    <source>
        <dbReference type="Proteomes" id="UP000321291"/>
    </source>
</evidence>
<dbReference type="OrthoDB" id="1094864at2"/>
<feature type="signal peptide" evidence="1">
    <location>
        <begin position="1"/>
        <end position="23"/>
    </location>
</feature>
<dbReference type="EMBL" id="CP042434">
    <property type="protein sequence ID" value="QEC70422.1"/>
    <property type="molecule type" value="Genomic_DNA"/>
</dbReference>
<dbReference type="Proteomes" id="UP000321291">
    <property type="component" value="Chromosome"/>
</dbReference>
<organism evidence="2 3">
    <name type="scientific">Arachidicoccus ginsenosidivorans</name>
    <dbReference type="NCBI Taxonomy" id="496057"/>
    <lineage>
        <taxon>Bacteria</taxon>
        <taxon>Pseudomonadati</taxon>
        <taxon>Bacteroidota</taxon>
        <taxon>Chitinophagia</taxon>
        <taxon>Chitinophagales</taxon>
        <taxon>Chitinophagaceae</taxon>
        <taxon>Arachidicoccus</taxon>
    </lineage>
</organism>
<name>A0A5B8VHK6_9BACT</name>